<dbReference type="Proteomes" id="UP000002791">
    <property type="component" value="Chromosome"/>
</dbReference>
<name>H5XDR2_9PSEU</name>
<reference evidence="2 3" key="1">
    <citation type="submission" date="2011-11" db="EMBL/GenBank/DDBJ databases">
        <title>The Noncontiguous Finished sequence of Saccharomonospora cyanea NA-134.</title>
        <authorList>
            <consortium name="US DOE Joint Genome Institute"/>
            <person name="Lucas S."/>
            <person name="Han J."/>
            <person name="Lapidus A."/>
            <person name="Cheng J.-F."/>
            <person name="Goodwin L."/>
            <person name="Pitluck S."/>
            <person name="Peters L."/>
            <person name="Ovchinnikova G."/>
            <person name="Lu M."/>
            <person name="Detter J.C."/>
            <person name="Han C."/>
            <person name="Tapia R."/>
            <person name="Land M."/>
            <person name="Hauser L."/>
            <person name="Kyrpides N."/>
            <person name="Ivanova N."/>
            <person name="Pagani I."/>
            <person name="Brambilla E.-M."/>
            <person name="Klenk H.-P."/>
            <person name="Woyke T."/>
        </authorList>
    </citation>
    <scope>NUCLEOTIDE SEQUENCE [LARGE SCALE GENOMIC DNA]</scope>
    <source>
        <strain evidence="2 3">NA-134</strain>
    </source>
</reference>
<keyword evidence="1" id="KW-0472">Membrane</keyword>
<dbReference type="STRING" id="882082.SaccyDRAFT_3564"/>
<feature type="transmembrane region" description="Helical" evidence="1">
    <location>
        <begin position="61"/>
        <end position="85"/>
    </location>
</feature>
<dbReference type="AlphaFoldDB" id="H5XDR2"/>
<feature type="transmembrane region" description="Helical" evidence="1">
    <location>
        <begin position="20"/>
        <end position="41"/>
    </location>
</feature>
<dbReference type="EMBL" id="CM001440">
    <property type="protein sequence ID" value="EHR62392.1"/>
    <property type="molecule type" value="Genomic_DNA"/>
</dbReference>
<evidence type="ECO:0000313" key="3">
    <source>
        <dbReference type="Proteomes" id="UP000002791"/>
    </source>
</evidence>
<dbReference type="Pfam" id="PF14325">
    <property type="entry name" value="DUF4383"/>
    <property type="match status" value="1"/>
</dbReference>
<dbReference type="OrthoDB" id="572373at2"/>
<keyword evidence="1" id="KW-0812">Transmembrane</keyword>
<feature type="transmembrane region" description="Helical" evidence="1">
    <location>
        <begin position="131"/>
        <end position="149"/>
    </location>
</feature>
<proteinExistence type="predicted"/>
<sequence>MSYSSAQPWRATAGMRSRPALQTAAGVVGAVFLLVGILGFIPGVTTNYGEMQFAGHESEAMLFGVFQVSILHNIVHLLFGIAGLAMMRTASAARAFLIGGGLIYLALWIYGLIVGNESAANFVPLNTADDWLHLGLAIGMIGLGLLLGAGGRQQAETSR</sequence>
<dbReference type="HOGENOM" id="CLU_104624_2_0_11"/>
<keyword evidence="1" id="KW-1133">Transmembrane helix</keyword>
<evidence type="ECO:0000313" key="2">
    <source>
        <dbReference type="EMBL" id="EHR62392.1"/>
    </source>
</evidence>
<protein>
    <recommendedName>
        <fullName evidence="4">DUF4383 domain-containing protein</fullName>
    </recommendedName>
</protein>
<feature type="transmembrane region" description="Helical" evidence="1">
    <location>
        <begin position="92"/>
        <end position="111"/>
    </location>
</feature>
<dbReference type="eggNOG" id="ENOG5031AT3">
    <property type="taxonomic scope" value="Bacteria"/>
</dbReference>
<gene>
    <name evidence="2" type="ORF">SaccyDRAFT_3564</name>
</gene>
<evidence type="ECO:0000256" key="1">
    <source>
        <dbReference type="SAM" id="Phobius"/>
    </source>
</evidence>
<dbReference type="RefSeq" id="WP_005458161.1">
    <property type="nucleotide sequence ID" value="NZ_CM001440.1"/>
</dbReference>
<keyword evidence="3" id="KW-1185">Reference proteome</keyword>
<organism evidence="2 3">
    <name type="scientific">Saccharomonospora cyanea NA-134</name>
    <dbReference type="NCBI Taxonomy" id="882082"/>
    <lineage>
        <taxon>Bacteria</taxon>
        <taxon>Bacillati</taxon>
        <taxon>Actinomycetota</taxon>
        <taxon>Actinomycetes</taxon>
        <taxon>Pseudonocardiales</taxon>
        <taxon>Pseudonocardiaceae</taxon>
        <taxon>Saccharomonospora</taxon>
    </lineage>
</organism>
<evidence type="ECO:0008006" key="4">
    <source>
        <dbReference type="Google" id="ProtNLM"/>
    </source>
</evidence>
<accession>H5XDR2</accession>